<evidence type="ECO:0000313" key="1">
    <source>
        <dbReference type="EMBL" id="SBT33814.1"/>
    </source>
</evidence>
<name>A0A1A8YQV7_PLAOA</name>
<dbReference type="SUPFAM" id="SSF158573">
    <property type="entry name" value="GINS helical bundle-like"/>
    <property type="match status" value="1"/>
</dbReference>
<dbReference type="PANTHER" id="PTHR22768:SF0">
    <property type="entry name" value="DNA REPLICATION COMPLEX GINS PROTEIN PSF3"/>
    <property type="match status" value="1"/>
</dbReference>
<evidence type="ECO:0000313" key="2">
    <source>
        <dbReference type="EMBL" id="SBT56469.1"/>
    </source>
</evidence>
<dbReference type="InterPro" id="IPR036224">
    <property type="entry name" value="GINS_bundle-like_dom_sf"/>
</dbReference>
<dbReference type="Proteomes" id="UP000078550">
    <property type="component" value="Unassembled WGS sequence"/>
</dbReference>
<protein>
    <submittedName>
        <fullName evidence="1">GINS complex subunit Psf3, putative</fullName>
    </submittedName>
</protein>
<reference evidence="3 4" key="2">
    <citation type="submission" date="2016-05" db="EMBL/GenBank/DDBJ databases">
        <authorList>
            <person name="Naeem Raeece"/>
        </authorList>
    </citation>
    <scope>NUCLEOTIDE SEQUENCE [LARGE SCALE GENOMIC DNA]</scope>
</reference>
<evidence type="ECO:0000313" key="4">
    <source>
        <dbReference type="Proteomes" id="UP000078555"/>
    </source>
</evidence>
<gene>
    <name evidence="2" type="ORF">POVWA1_076320</name>
    <name evidence="1" type="ORF">POVWA2_016770</name>
</gene>
<accession>A0A1A8YQV7</accession>
<proteinExistence type="predicted"/>
<dbReference type="GO" id="GO:0000811">
    <property type="term" value="C:GINS complex"/>
    <property type="evidence" value="ECO:0007669"/>
    <property type="project" value="TreeGrafter"/>
</dbReference>
<evidence type="ECO:0000313" key="3">
    <source>
        <dbReference type="Proteomes" id="UP000078550"/>
    </source>
</evidence>
<dbReference type="Proteomes" id="UP000078555">
    <property type="component" value="Unassembled WGS sequence"/>
</dbReference>
<keyword evidence="4" id="KW-1185">Reference proteome</keyword>
<dbReference type="CDD" id="cd11713">
    <property type="entry name" value="GINS_A_psf3"/>
    <property type="match status" value="1"/>
</dbReference>
<dbReference type="PANTHER" id="PTHR22768">
    <property type="entry name" value="DNA REPLICATION COMPLEX GINS PROTEIN PSF3"/>
    <property type="match status" value="1"/>
</dbReference>
<organism evidence="1 3">
    <name type="scientific">Plasmodium ovale wallikeri</name>
    <dbReference type="NCBI Taxonomy" id="864142"/>
    <lineage>
        <taxon>Eukaryota</taxon>
        <taxon>Sar</taxon>
        <taxon>Alveolata</taxon>
        <taxon>Apicomplexa</taxon>
        <taxon>Aconoidasida</taxon>
        <taxon>Haemosporida</taxon>
        <taxon>Plasmodiidae</taxon>
        <taxon>Plasmodium</taxon>
        <taxon>Plasmodium (Plasmodium)</taxon>
    </lineage>
</organism>
<dbReference type="EMBL" id="FLRE01000066">
    <property type="protein sequence ID" value="SBT33814.1"/>
    <property type="molecule type" value="Genomic_DNA"/>
</dbReference>
<sequence length="221" mass="26412">MRSSKRTSQHYVKMNEDITKNIKLNNNFLEFEEIIKDINTPFSFIDLVEIPCVPLVDIYGLSLLSNEAYLEYKNGLREDKLNVEDEIRLTLFFAIKLYKKNIIKIKFPSYYDIVETLKFDPVSVTIGLFNQFYFETAYALCNILPVNEWPSTNFYDILRKAEKTRIHFLINNKTKVNSYFLEGLTNKEKKIYKYFLEGTSKEREMMNKETTLFYFYEKEKC</sequence>
<dbReference type="Gene3D" id="1.20.58.2050">
    <property type="match status" value="1"/>
</dbReference>
<dbReference type="EMBL" id="FLRD01001096">
    <property type="protein sequence ID" value="SBT56469.1"/>
    <property type="molecule type" value="Genomic_DNA"/>
</dbReference>
<dbReference type="InterPro" id="IPR010492">
    <property type="entry name" value="GINS_Psf3"/>
</dbReference>
<reference evidence="1" key="1">
    <citation type="submission" date="2016-05" db="EMBL/GenBank/DDBJ databases">
        <authorList>
            <person name="Lavstsen T."/>
            <person name="Jespersen J.S."/>
        </authorList>
    </citation>
    <scope>NUCLEOTIDE SEQUENCE [LARGE SCALE GENOMIC DNA]</scope>
</reference>
<dbReference type="GO" id="GO:1902975">
    <property type="term" value="P:mitotic DNA replication initiation"/>
    <property type="evidence" value="ECO:0007669"/>
    <property type="project" value="TreeGrafter"/>
</dbReference>
<dbReference type="AlphaFoldDB" id="A0A1A8YQV7"/>
<dbReference type="InterPro" id="IPR038437">
    <property type="entry name" value="GINS_Psf3_sf"/>
</dbReference>